<keyword evidence="1" id="KW-0472">Membrane</keyword>
<keyword evidence="1" id="KW-1133">Transmembrane helix</keyword>
<dbReference type="PANTHER" id="PTHR47569:SF2">
    <property type="entry name" value="NO-ASSOCIATED PROTEIN 1, CHLOROPLASTIC_MITOCHONDRIAL"/>
    <property type="match status" value="1"/>
</dbReference>
<keyword evidence="3" id="KW-1185">Reference proteome</keyword>
<name>A0ABD1MFY3_9FABA</name>
<proteinExistence type="predicted"/>
<dbReference type="PANTHER" id="PTHR47569">
    <property type="entry name" value="NO-ASSOCIATED PROTEIN 1, CHLOROPLASTIC/MITOCHONDRIAL"/>
    <property type="match status" value="1"/>
</dbReference>
<reference evidence="2 3" key="1">
    <citation type="submission" date="2024-08" db="EMBL/GenBank/DDBJ databases">
        <title>Insights into the chromosomal genome structure of Flemingia macrophylla.</title>
        <authorList>
            <person name="Ding Y."/>
            <person name="Zhao Y."/>
            <person name="Bi W."/>
            <person name="Wu M."/>
            <person name="Zhao G."/>
            <person name="Gong Y."/>
            <person name="Li W."/>
            <person name="Zhang P."/>
        </authorList>
    </citation>
    <scope>NUCLEOTIDE SEQUENCE [LARGE SCALE GENOMIC DNA]</scope>
    <source>
        <strain evidence="2">DYQJB</strain>
        <tissue evidence="2">Leaf</tissue>
    </source>
</reference>
<keyword evidence="1" id="KW-0812">Transmembrane</keyword>
<evidence type="ECO:0000313" key="3">
    <source>
        <dbReference type="Proteomes" id="UP001603857"/>
    </source>
</evidence>
<dbReference type="AlphaFoldDB" id="A0ABD1MFY3"/>
<dbReference type="EMBL" id="JBGMDY010000005">
    <property type="protein sequence ID" value="KAL2334398.1"/>
    <property type="molecule type" value="Genomic_DNA"/>
</dbReference>
<accession>A0ABD1MFY3</accession>
<sequence>MQGRKINQQVIVHLYSYSSMWTLFAHFLFFFSFFMISSCKLTLSLWSWAILVLVFWILFLCDMRSLVAICTNVVSSINFDFSSMSILLHSSSCQHLTIIGILSQLSQKELGVLLTPPTSRSTKISQPKLVDTSGELILTVHIPKAIEIFVRPPISVHNTRVEWYQYVELIEKEEEEMRLKWYF</sequence>
<dbReference type="InterPro" id="IPR044229">
    <property type="entry name" value="NOA1"/>
</dbReference>
<gene>
    <name evidence="2" type="ORF">Fmac_015611</name>
</gene>
<evidence type="ECO:0000256" key="1">
    <source>
        <dbReference type="SAM" id="Phobius"/>
    </source>
</evidence>
<protein>
    <submittedName>
        <fullName evidence="2">Uncharacterized protein</fullName>
    </submittedName>
</protein>
<organism evidence="2 3">
    <name type="scientific">Flemingia macrophylla</name>
    <dbReference type="NCBI Taxonomy" id="520843"/>
    <lineage>
        <taxon>Eukaryota</taxon>
        <taxon>Viridiplantae</taxon>
        <taxon>Streptophyta</taxon>
        <taxon>Embryophyta</taxon>
        <taxon>Tracheophyta</taxon>
        <taxon>Spermatophyta</taxon>
        <taxon>Magnoliopsida</taxon>
        <taxon>eudicotyledons</taxon>
        <taxon>Gunneridae</taxon>
        <taxon>Pentapetalae</taxon>
        <taxon>rosids</taxon>
        <taxon>fabids</taxon>
        <taxon>Fabales</taxon>
        <taxon>Fabaceae</taxon>
        <taxon>Papilionoideae</taxon>
        <taxon>50 kb inversion clade</taxon>
        <taxon>NPAAA clade</taxon>
        <taxon>indigoferoid/millettioid clade</taxon>
        <taxon>Phaseoleae</taxon>
        <taxon>Flemingia</taxon>
    </lineage>
</organism>
<feature type="transmembrane region" description="Helical" evidence="1">
    <location>
        <begin position="43"/>
        <end position="61"/>
    </location>
</feature>
<comment type="caution">
    <text evidence="2">The sequence shown here is derived from an EMBL/GenBank/DDBJ whole genome shotgun (WGS) entry which is preliminary data.</text>
</comment>
<feature type="transmembrane region" description="Helical" evidence="1">
    <location>
        <begin position="12"/>
        <end position="37"/>
    </location>
</feature>
<dbReference type="Proteomes" id="UP001603857">
    <property type="component" value="Unassembled WGS sequence"/>
</dbReference>
<evidence type="ECO:0000313" key="2">
    <source>
        <dbReference type="EMBL" id="KAL2334398.1"/>
    </source>
</evidence>